<evidence type="ECO:0000256" key="18">
    <source>
        <dbReference type="SAM" id="SignalP"/>
    </source>
</evidence>
<feature type="domain" description="Peptidase M13 N-terminal" evidence="20">
    <location>
        <begin position="21"/>
        <end position="275"/>
    </location>
</feature>
<keyword evidence="11" id="KW-1133">Transmembrane helix</keyword>
<evidence type="ECO:0000313" key="21">
    <source>
        <dbReference type="Ensembl" id="ENSEBUP00000017414.1"/>
    </source>
</evidence>
<keyword evidence="12" id="KW-0333">Golgi apparatus</keyword>
<keyword evidence="22" id="KW-1185">Reference proteome</keyword>
<name>A0A8C4QLS0_EPTBU</name>
<dbReference type="PANTHER" id="PTHR11733:SF127">
    <property type="entry name" value="EEF1AKMT4-ECE2 READTHROUGH TRANSCRIPT PROTEIN-RELATED"/>
    <property type="match status" value="1"/>
</dbReference>
<keyword evidence="6" id="KW-0645">Protease</keyword>
<evidence type="ECO:0000256" key="13">
    <source>
        <dbReference type="ARBA" id="ARBA00023049"/>
    </source>
</evidence>
<protein>
    <recommendedName>
        <fullName evidence="5">endothelin-converting enzyme 1</fullName>
        <ecNumber evidence="5">3.4.24.71</ecNumber>
    </recommendedName>
</protein>
<dbReference type="EC" id="3.4.24.71" evidence="5"/>
<evidence type="ECO:0000256" key="16">
    <source>
        <dbReference type="ARBA" id="ARBA00023180"/>
    </source>
</evidence>
<dbReference type="GO" id="GO:0000139">
    <property type="term" value="C:Golgi membrane"/>
    <property type="evidence" value="ECO:0007669"/>
    <property type="project" value="UniProtKB-SubCell"/>
</dbReference>
<evidence type="ECO:0000256" key="2">
    <source>
        <dbReference type="ARBA" id="ARBA00001947"/>
    </source>
</evidence>
<evidence type="ECO:0000256" key="4">
    <source>
        <dbReference type="ARBA" id="ARBA00004250"/>
    </source>
</evidence>
<dbReference type="GeneTree" id="ENSGT00940000156921"/>
<dbReference type="InterPro" id="IPR042089">
    <property type="entry name" value="Peptidase_M13_dom_2"/>
</dbReference>
<dbReference type="SUPFAM" id="SSF55486">
    <property type="entry name" value="Metalloproteases ('zincins'), catalytic domain"/>
    <property type="match status" value="1"/>
</dbReference>
<keyword evidence="10" id="KW-0862">Zinc</keyword>
<dbReference type="AlphaFoldDB" id="A0A8C4QLS0"/>
<dbReference type="PRINTS" id="PR00786">
    <property type="entry name" value="NEPRILYSIN"/>
</dbReference>
<evidence type="ECO:0000256" key="11">
    <source>
        <dbReference type="ARBA" id="ARBA00022989"/>
    </source>
</evidence>
<keyword evidence="16" id="KW-0325">Glycoprotein</keyword>
<dbReference type="GO" id="GO:0004222">
    <property type="term" value="F:metalloendopeptidase activity"/>
    <property type="evidence" value="ECO:0007669"/>
    <property type="project" value="UniProtKB-EC"/>
</dbReference>
<evidence type="ECO:0000256" key="17">
    <source>
        <dbReference type="ARBA" id="ARBA00023329"/>
    </source>
</evidence>
<comment type="cofactor">
    <cofactor evidence="2">
        <name>Zn(2+)</name>
        <dbReference type="ChEBI" id="CHEBI:29105"/>
    </cofactor>
</comment>
<keyword evidence="9" id="KW-0378">Hydrolase</keyword>
<dbReference type="Pfam" id="PF01431">
    <property type="entry name" value="Peptidase_M13"/>
    <property type="match status" value="1"/>
</dbReference>
<evidence type="ECO:0000256" key="10">
    <source>
        <dbReference type="ARBA" id="ARBA00022833"/>
    </source>
</evidence>
<keyword evidence="15" id="KW-1015">Disulfide bond</keyword>
<dbReference type="PROSITE" id="PS51885">
    <property type="entry name" value="NEPRILYSIN"/>
    <property type="match status" value="1"/>
</dbReference>
<dbReference type="Proteomes" id="UP000694388">
    <property type="component" value="Unplaced"/>
</dbReference>
<dbReference type="GO" id="GO:0005886">
    <property type="term" value="C:plasma membrane"/>
    <property type="evidence" value="ECO:0007669"/>
    <property type="project" value="TreeGrafter"/>
</dbReference>
<evidence type="ECO:0000256" key="12">
    <source>
        <dbReference type="ARBA" id="ARBA00023034"/>
    </source>
</evidence>
<dbReference type="InterPro" id="IPR018497">
    <property type="entry name" value="Peptidase_M13_C"/>
</dbReference>
<dbReference type="Gene3D" id="3.40.390.10">
    <property type="entry name" value="Collagenase (Catalytic Domain)"/>
    <property type="match status" value="1"/>
</dbReference>
<evidence type="ECO:0000259" key="19">
    <source>
        <dbReference type="Pfam" id="PF01431"/>
    </source>
</evidence>
<comment type="catalytic activity">
    <reaction evidence="1">
        <text>Hydrolysis of the 21-Trp-|-Val-22 bond in big endothelin to form endothelin 1.</text>
        <dbReference type="EC" id="3.4.24.71"/>
    </reaction>
</comment>
<dbReference type="InterPro" id="IPR000718">
    <property type="entry name" value="Peptidase_M13"/>
</dbReference>
<keyword evidence="18" id="KW-0732">Signal</keyword>
<evidence type="ECO:0000313" key="22">
    <source>
        <dbReference type="Proteomes" id="UP000694388"/>
    </source>
</evidence>
<reference evidence="21" key="2">
    <citation type="submission" date="2025-09" db="UniProtKB">
        <authorList>
            <consortium name="Ensembl"/>
        </authorList>
    </citation>
    <scope>IDENTIFICATION</scope>
</reference>
<keyword evidence="17" id="KW-0968">Cytoplasmic vesicle</keyword>
<dbReference type="GO" id="GO:0030658">
    <property type="term" value="C:transport vesicle membrane"/>
    <property type="evidence" value="ECO:0007669"/>
    <property type="project" value="UniProtKB-SubCell"/>
</dbReference>
<evidence type="ECO:0000259" key="20">
    <source>
        <dbReference type="Pfam" id="PF05649"/>
    </source>
</evidence>
<accession>A0A8C4QLS0</accession>
<dbReference type="OMA" id="EHERGKQ"/>
<evidence type="ECO:0000256" key="5">
    <source>
        <dbReference type="ARBA" id="ARBA00012316"/>
    </source>
</evidence>
<proteinExistence type="predicted"/>
<feature type="domain" description="Peptidase M13 C-terminal" evidence="19">
    <location>
        <begin position="334"/>
        <end position="533"/>
    </location>
</feature>
<dbReference type="InterPro" id="IPR008753">
    <property type="entry name" value="Peptidase_M13_N"/>
</dbReference>
<organism evidence="21 22">
    <name type="scientific">Eptatretus burgeri</name>
    <name type="common">Inshore hagfish</name>
    <dbReference type="NCBI Taxonomy" id="7764"/>
    <lineage>
        <taxon>Eukaryota</taxon>
        <taxon>Metazoa</taxon>
        <taxon>Chordata</taxon>
        <taxon>Craniata</taxon>
        <taxon>Vertebrata</taxon>
        <taxon>Cyclostomata</taxon>
        <taxon>Myxini</taxon>
        <taxon>Myxiniformes</taxon>
        <taxon>Myxinidae</taxon>
        <taxon>Eptatretinae</taxon>
        <taxon>Eptatretus</taxon>
    </lineage>
</organism>
<feature type="signal peptide" evidence="18">
    <location>
        <begin position="1"/>
        <end position="17"/>
    </location>
</feature>
<evidence type="ECO:0000256" key="14">
    <source>
        <dbReference type="ARBA" id="ARBA00023136"/>
    </source>
</evidence>
<dbReference type="Gene3D" id="1.10.1380.10">
    <property type="entry name" value="Neutral endopeptidase , domain2"/>
    <property type="match status" value="1"/>
</dbReference>
<dbReference type="Pfam" id="PF05649">
    <property type="entry name" value="Peptidase_M13_N"/>
    <property type="match status" value="1"/>
</dbReference>
<evidence type="ECO:0000256" key="9">
    <source>
        <dbReference type="ARBA" id="ARBA00022801"/>
    </source>
</evidence>
<dbReference type="GO" id="GO:0016485">
    <property type="term" value="P:protein processing"/>
    <property type="evidence" value="ECO:0007669"/>
    <property type="project" value="TreeGrafter"/>
</dbReference>
<sequence>MFCVSLCNAMYNFLSWAFLFVLQIDQSGLILPSRDYYLNDSANGKVLEAYLTYMVDVGMLLGGQENSTHEQMQQVLQLETAIANITSSQEDHRDEEAMYHRMSIAELQDLAPAIDWLSYLNVMFSPLHLNDCEPVVVYASEYLQAVSTLINNTDQSVLNNYMIWNLVKKVVSNLDHRFEDAGQNLLEALYGSKKTCMSRWQDCIEDTDSTLGFALGSMFIKAAFDQHSKNVAEGMIYEIRAAFESSLKNLHWMDEETRAAAKKKAEAIYNMIGFPDFIRDEEMLDKVFAEYEVLDDEFFQNFLNFYNFSTKVMANQLRDTPSRDQWSMTPSTVNAYYSPSKNEIVFPAGILQAPFYEKNYPKSLNFGGIGVVMGHELTHAFDDQGREFDEIGNLRTWWKNSSIEAFKKQAECMVEQYSQYTINEEHLNGKQTLGENIADNGGLKAAYNAYQNWLMKYGEEKKLPAVELTNHQLFFVGFAQVWCSVRTTESAHEGLVVDPHSPARYRVIGTIANSREFSEHFACPYGSPMNPIKKSG</sequence>
<evidence type="ECO:0000256" key="1">
    <source>
        <dbReference type="ARBA" id="ARBA00001742"/>
    </source>
</evidence>
<evidence type="ECO:0000256" key="8">
    <source>
        <dbReference type="ARBA" id="ARBA00022723"/>
    </source>
</evidence>
<dbReference type="CDD" id="cd08662">
    <property type="entry name" value="M13"/>
    <property type="match status" value="1"/>
</dbReference>
<evidence type="ECO:0000256" key="3">
    <source>
        <dbReference type="ARBA" id="ARBA00004194"/>
    </source>
</evidence>
<keyword evidence="8" id="KW-0479">Metal-binding</keyword>
<comment type="subcellular location">
    <subcellularLocation>
        <location evidence="4">Cytoplasmic vesicle</location>
        <location evidence="4">Secretory vesicle membrane</location>
    </subcellularLocation>
    <subcellularLocation>
        <location evidence="3">Golgi apparatus membrane</location>
        <topology evidence="3">Single-pass membrane protein</topology>
    </subcellularLocation>
</comment>
<dbReference type="GO" id="GO:0046872">
    <property type="term" value="F:metal ion binding"/>
    <property type="evidence" value="ECO:0007669"/>
    <property type="project" value="UniProtKB-KW"/>
</dbReference>
<dbReference type="PANTHER" id="PTHR11733">
    <property type="entry name" value="ZINC METALLOPROTEASE FAMILY M13 NEPRILYSIN-RELATED"/>
    <property type="match status" value="1"/>
</dbReference>
<dbReference type="InterPro" id="IPR024079">
    <property type="entry name" value="MetalloPept_cat_dom_sf"/>
</dbReference>
<evidence type="ECO:0000256" key="15">
    <source>
        <dbReference type="ARBA" id="ARBA00023157"/>
    </source>
</evidence>
<dbReference type="Ensembl" id="ENSEBUT00000017990.1">
    <property type="protein sequence ID" value="ENSEBUP00000017414.1"/>
    <property type="gene ID" value="ENSEBUG00000010879.1"/>
</dbReference>
<keyword evidence="14" id="KW-0472">Membrane</keyword>
<reference evidence="21" key="1">
    <citation type="submission" date="2025-08" db="UniProtKB">
        <authorList>
            <consortium name="Ensembl"/>
        </authorList>
    </citation>
    <scope>IDENTIFICATION</scope>
</reference>
<keyword evidence="7" id="KW-0812">Transmembrane</keyword>
<evidence type="ECO:0000256" key="7">
    <source>
        <dbReference type="ARBA" id="ARBA00022692"/>
    </source>
</evidence>
<keyword evidence="13" id="KW-0482">Metalloprotease</keyword>
<feature type="chain" id="PRO_5034647169" description="endothelin-converting enzyme 1" evidence="18">
    <location>
        <begin position="18"/>
        <end position="536"/>
    </location>
</feature>
<evidence type="ECO:0000256" key="6">
    <source>
        <dbReference type="ARBA" id="ARBA00022670"/>
    </source>
</evidence>